<sequence length="135" mass="14262">MTQLDEAGTALFHQSMPFSERLGIEVLEHSKDVVRARLAWDASLCTIGGVLHGGALMALADSTGAVCAFLNLPEGATGTSTIESKTNFLRGVREGHVTATARPLHAGRKVIVVETELHDDAGKLVAKVTQSQSVL</sequence>
<dbReference type="SUPFAM" id="SSF54637">
    <property type="entry name" value="Thioesterase/thiol ester dehydrase-isomerase"/>
    <property type="match status" value="1"/>
</dbReference>
<dbReference type="OrthoDB" id="9813282at2"/>
<dbReference type="InterPro" id="IPR006683">
    <property type="entry name" value="Thioestr_dom"/>
</dbReference>
<evidence type="ECO:0000256" key="1">
    <source>
        <dbReference type="ARBA" id="ARBA00022801"/>
    </source>
</evidence>
<dbReference type="RefSeq" id="WP_017985126.1">
    <property type="nucleotide sequence ID" value="NZ_AQUL01000001.1"/>
</dbReference>
<dbReference type="InterPro" id="IPR003736">
    <property type="entry name" value="PAAI_dom"/>
</dbReference>
<dbReference type="GO" id="GO:0061522">
    <property type="term" value="F:1,4-dihydroxy-2-naphthoyl-CoA thioesterase activity"/>
    <property type="evidence" value="ECO:0007669"/>
    <property type="project" value="TreeGrafter"/>
</dbReference>
<dbReference type="AlphaFoldDB" id="A0A076N0D9"/>
<dbReference type="PATRIC" id="fig|1068978.7.peg.6661"/>
<dbReference type="HOGENOM" id="CLU_089876_13_4_11"/>
<evidence type="ECO:0000313" key="3">
    <source>
        <dbReference type="EMBL" id="AIJ26293.1"/>
    </source>
</evidence>
<dbReference type="GO" id="GO:0005829">
    <property type="term" value="C:cytosol"/>
    <property type="evidence" value="ECO:0007669"/>
    <property type="project" value="TreeGrafter"/>
</dbReference>
<dbReference type="STRING" id="1068978.AMETH_6201"/>
<feature type="domain" description="Thioesterase" evidence="2">
    <location>
        <begin position="48"/>
        <end position="125"/>
    </location>
</feature>
<keyword evidence="4" id="KW-1185">Reference proteome</keyword>
<organism evidence="3 4">
    <name type="scientific">Amycolatopsis methanolica 239</name>
    <dbReference type="NCBI Taxonomy" id="1068978"/>
    <lineage>
        <taxon>Bacteria</taxon>
        <taxon>Bacillati</taxon>
        <taxon>Actinomycetota</taxon>
        <taxon>Actinomycetes</taxon>
        <taxon>Pseudonocardiales</taxon>
        <taxon>Pseudonocardiaceae</taxon>
        <taxon>Amycolatopsis</taxon>
        <taxon>Amycolatopsis methanolica group</taxon>
    </lineage>
</organism>
<reference evidence="3 4" key="1">
    <citation type="submission" date="2014-07" db="EMBL/GenBank/DDBJ databases">
        <title>Whole Genome Sequence of the Amycolatopsis methanolica 239.</title>
        <authorList>
            <person name="Tang B."/>
        </authorList>
    </citation>
    <scope>NUCLEOTIDE SEQUENCE [LARGE SCALE GENOMIC DNA]</scope>
    <source>
        <strain evidence="3 4">239</strain>
    </source>
</reference>
<dbReference type="eggNOG" id="COG2050">
    <property type="taxonomic scope" value="Bacteria"/>
</dbReference>
<dbReference type="Pfam" id="PF03061">
    <property type="entry name" value="4HBT"/>
    <property type="match status" value="1"/>
</dbReference>
<dbReference type="InterPro" id="IPR029069">
    <property type="entry name" value="HotDog_dom_sf"/>
</dbReference>
<proteinExistence type="predicted"/>
<name>A0A076N0D9_AMYME</name>
<keyword evidence="1" id="KW-0378">Hydrolase</keyword>
<dbReference type="PANTHER" id="PTHR43240">
    <property type="entry name" value="1,4-DIHYDROXY-2-NAPHTHOYL-COA THIOESTERASE 1"/>
    <property type="match status" value="1"/>
</dbReference>
<dbReference type="EMBL" id="CP009110">
    <property type="protein sequence ID" value="AIJ26293.1"/>
    <property type="molecule type" value="Genomic_DNA"/>
</dbReference>
<dbReference type="PANTHER" id="PTHR43240:SF8">
    <property type="entry name" value="PHENYLACETIC ACID DEGRADATION-RELATED PROTEIN"/>
    <property type="match status" value="1"/>
</dbReference>
<dbReference type="Gene3D" id="3.10.129.10">
    <property type="entry name" value="Hotdog Thioesterase"/>
    <property type="match status" value="1"/>
</dbReference>
<dbReference type="KEGG" id="amq:AMETH_6201"/>
<protein>
    <submittedName>
        <fullName evidence="3">Thioesterase superfamily protein</fullName>
    </submittedName>
</protein>
<dbReference type="Proteomes" id="UP000062973">
    <property type="component" value="Chromosome"/>
</dbReference>
<evidence type="ECO:0000259" key="2">
    <source>
        <dbReference type="Pfam" id="PF03061"/>
    </source>
</evidence>
<evidence type="ECO:0000313" key="4">
    <source>
        <dbReference type="Proteomes" id="UP000062973"/>
    </source>
</evidence>
<accession>A0A076N0D9</accession>
<dbReference type="NCBIfam" id="TIGR00369">
    <property type="entry name" value="unchar_dom_1"/>
    <property type="match status" value="1"/>
</dbReference>
<gene>
    <name evidence="3" type="ORF">AMETH_6201</name>
</gene>
<dbReference type="CDD" id="cd03443">
    <property type="entry name" value="PaaI_thioesterase"/>
    <property type="match status" value="1"/>
</dbReference>